<dbReference type="InterPro" id="IPR001633">
    <property type="entry name" value="EAL_dom"/>
</dbReference>
<name>A0ABV8LU20_9ACTN</name>
<dbReference type="CDD" id="cd01949">
    <property type="entry name" value="GGDEF"/>
    <property type="match status" value="1"/>
</dbReference>
<organism evidence="5 6">
    <name type="scientific">Hamadaea flava</name>
    <dbReference type="NCBI Taxonomy" id="1742688"/>
    <lineage>
        <taxon>Bacteria</taxon>
        <taxon>Bacillati</taxon>
        <taxon>Actinomycetota</taxon>
        <taxon>Actinomycetes</taxon>
        <taxon>Micromonosporales</taxon>
        <taxon>Micromonosporaceae</taxon>
        <taxon>Hamadaea</taxon>
    </lineage>
</organism>
<reference evidence="6" key="1">
    <citation type="journal article" date="2019" name="Int. J. Syst. Evol. Microbiol.">
        <title>The Global Catalogue of Microorganisms (GCM) 10K type strain sequencing project: providing services to taxonomists for standard genome sequencing and annotation.</title>
        <authorList>
            <consortium name="The Broad Institute Genomics Platform"/>
            <consortium name="The Broad Institute Genome Sequencing Center for Infectious Disease"/>
            <person name="Wu L."/>
            <person name="Ma J."/>
        </authorList>
    </citation>
    <scope>NUCLEOTIDE SEQUENCE [LARGE SCALE GENOMIC DNA]</scope>
    <source>
        <strain evidence="6">CGMCC 4.7289</strain>
    </source>
</reference>
<keyword evidence="6" id="KW-1185">Reference proteome</keyword>
<feature type="domain" description="EAL" evidence="3">
    <location>
        <begin position="370"/>
        <end position="622"/>
    </location>
</feature>
<dbReference type="Proteomes" id="UP001595816">
    <property type="component" value="Unassembled WGS sequence"/>
</dbReference>
<gene>
    <name evidence="5" type="ORF">ACFOZ4_25220</name>
</gene>
<dbReference type="InterPro" id="IPR000160">
    <property type="entry name" value="GGDEF_dom"/>
</dbReference>
<accession>A0ABV8LU20</accession>
<dbReference type="EMBL" id="JBHSAY010000015">
    <property type="protein sequence ID" value="MFC4133926.1"/>
    <property type="molecule type" value="Genomic_DNA"/>
</dbReference>
<dbReference type="Pfam" id="PF00990">
    <property type="entry name" value="GGDEF"/>
    <property type="match status" value="1"/>
</dbReference>
<evidence type="ECO:0000256" key="1">
    <source>
        <dbReference type="SAM" id="MobiDB-lite"/>
    </source>
</evidence>
<dbReference type="SMART" id="SM00267">
    <property type="entry name" value="GGDEF"/>
    <property type="match status" value="1"/>
</dbReference>
<dbReference type="PANTHER" id="PTHR44757:SF2">
    <property type="entry name" value="BIOFILM ARCHITECTURE MAINTENANCE PROTEIN MBAA"/>
    <property type="match status" value="1"/>
</dbReference>
<dbReference type="PANTHER" id="PTHR44757">
    <property type="entry name" value="DIGUANYLATE CYCLASE DGCP"/>
    <property type="match status" value="1"/>
</dbReference>
<dbReference type="CDD" id="cd01948">
    <property type="entry name" value="EAL"/>
    <property type="match status" value="1"/>
</dbReference>
<dbReference type="Gene3D" id="3.20.20.450">
    <property type="entry name" value="EAL domain"/>
    <property type="match status" value="1"/>
</dbReference>
<sequence length="648" mass="69704">MLVAVVAVVILTVVTGVLAFREQIRSRTLESAVQEAELLSSVVIDRSLTLTDITHGMHPVNRSDLKADVILLKRRGEVVDLSIWSMATRKLVYADEGQDGIVAPSPDVFERAQAGKPFIGEATGDPSHGENLVVYHPYDANGDGVVDAVAEVVLPSTSVEESLSRSTWLLYGGGLLALVLAIAGILQVRRNQLRQDRAAVQDPLTGLGNRMLMRRVAPQILADATDAAPAALLLIDLDRFKAVNDTLGHHAGDELLAAVADVIQRESGPSSVAARLGGDEFAVLLPRVADRAAARAVPDRIRDAIRRPMTIAGSQVQVDASIGMAWAPADGTAAEDLLRSADMAMYRAKHSGAGVAEYTEVAVTKPPEPAATTVRELSRALADHQLELYYQPVRAADSTICSAEVLARWRHPEFELLEASMFIPEVAHTSLMSTLTEWVLREAADRQAQWLARGLDVRVSVNLAARSLYGESVADLVRRLIEDRRLPPASLELEVSEAIMMIEPDRAIPAMLRLRDAGAGLCLDNFGAAYGAVSILADAPVQTVKIDQRFGGQVVESRLARTLVSGWVRAAHERGLCVIAQGVETPATGRCLIDLGCDGVQGYGVCRPMPAQDFTQWLTSVTSASQDVGRKEQAYEAGHPPETSMTDA</sequence>
<dbReference type="Pfam" id="PF00563">
    <property type="entry name" value="EAL"/>
    <property type="match status" value="1"/>
</dbReference>
<evidence type="ECO:0000259" key="4">
    <source>
        <dbReference type="PROSITE" id="PS50887"/>
    </source>
</evidence>
<feature type="region of interest" description="Disordered" evidence="1">
    <location>
        <begin position="629"/>
        <end position="648"/>
    </location>
</feature>
<proteinExistence type="predicted"/>
<comment type="caution">
    <text evidence="5">The sequence shown here is derived from an EMBL/GenBank/DDBJ whole genome shotgun (WGS) entry which is preliminary data.</text>
</comment>
<keyword evidence="2" id="KW-0812">Transmembrane</keyword>
<dbReference type="InterPro" id="IPR029787">
    <property type="entry name" value="Nucleotide_cyclase"/>
</dbReference>
<dbReference type="SMART" id="SM00052">
    <property type="entry name" value="EAL"/>
    <property type="match status" value="1"/>
</dbReference>
<dbReference type="InterPro" id="IPR035919">
    <property type="entry name" value="EAL_sf"/>
</dbReference>
<evidence type="ECO:0000259" key="3">
    <source>
        <dbReference type="PROSITE" id="PS50883"/>
    </source>
</evidence>
<dbReference type="PROSITE" id="PS50883">
    <property type="entry name" value="EAL"/>
    <property type="match status" value="1"/>
</dbReference>
<evidence type="ECO:0000313" key="5">
    <source>
        <dbReference type="EMBL" id="MFC4133926.1"/>
    </source>
</evidence>
<protein>
    <submittedName>
        <fullName evidence="5">Bifunctional diguanylate cyclase/phosphodiesterase</fullName>
    </submittedName>
</protein>
<feature type="domain" description="GGDEF" evidence="4">
    <location>
        <begin position="228"/>
        <end position="361"/>
    </location>
</feature>
<dbReference type="InterPro" id="IPR052155">
    <property type="entry name" value="Biofilm_reg_signaling"/>
</dbReference>
<dbReference type="NCBIfam" id="TIGR00254">
    <property type="entry name" value="GGDEF"/>
    <property type="match status" value="1"/>
</dbReference>
<feature type="transmembrane region" description="Helical" evidence="2">
    <location>
        <begin position="168"/>
        <end position="188"/>
    </location>
</feature>
<dbReference type="SUPFAM" id="SSF141868">
    <property type="entry name" value="EAL domain-like"/>
    <property type="match status" value="1"/>
</dbReference>
<dbReference type="InterPro" id="IPR043128">
    <property type="entry name" value="Rev_trsase/Diguanyl_cyclase"/>
</dbReference>
<dbReference type="SUPFAM" id="SSF55073">
    <property type="entry name" value="Nucleotide cyclase"/>
    <property type="match status" value="1"/>
</dbReference>
<dbReference type="Gene3D" id="3.30.70.270">
    <property type="match status" value="1"/>
</dbReference>
<keyword evidence="2" id="KW-0472">Membrane</keyword>
<keyword evidence="2" id="KW-1133">Transmembrane helix</keyword>
<dbReference type="PROSITE" id="PS50887">
    <property type="entry name" value="GGDEF"/>
    <property type="match status" value="1"/>
</dbReference>
<evidence type="ECO:0000313" key="6">
    <source>
        <dbReference type="Proteomes" id="UP001595816"/>
    </source>
</evidence>
<evidence type="ECO:0000256" key="2">
    <source>
        <dbReference type="SAM" id="Phobius"/>
    </source>
</evidence>
<dbReference type="RefSeq" id="WP_253761874.1">
    <property type="nucleotide sequence ID" value="NZ_JAMZDZ010000001.1"/>
</dbReference>